<proteinExistence type="predicted"/>
<accession>A0A834X9P1</accession>
<dbReference type="Pfam" id="PF00931">
    <property type="entry name" value="NB-ARC"/>
    <property type="match status" value="3"/>
</dbReference>
<comment type="caution">
    <text evidence="3">The sequence shown here is derived from an EMBL/GenBank/DDBJ whole genome shotgun (WGS) entry which is preliminary data.</text>
</comment>
<evidence type="ECO:0000259" key="2">
    <source>
        <dbReference type="Pfam" id="PF00931"/>
    </source>
</evidence>
<dbReference type="EMBL" id="JAAIUW010000002">
    <property type="protein sequence ID" value="KAF7840378.1"/>
    <property type="molecule type" value="Genomic_DNA"/>
</dbReference>
<dbReference type="SUPFAM" id="SSF52540">
    <property type="entry name" value="P-loop containing nucleoside triphosphate hydrolases"/>
    <property type="match status" value="1"/>
</dbReference>
<dbReference type="Gene3D" id="3.40.50.300">
    <property type="entry name" value="P-loop containing nucleotide triphosphate hydrolases"/>
    <property type="match status" value="2"/>
</dbReference>
<sequence length="628" mass="71079">MICAYPISGLIALYHLLHQYLFSLMENPQTPCERENKGITRQVEDISDDESHETRVEFQAYSSNSDEFDGLIWRKTILNSIMEALADPNTHIIGVYGSNYEIQEGLLPKVSKRVDRDNMFDVVLTVTVKKKPKVKKIQDEIASQLGFKFSEKSEGKRASELLDKIKKKQKILIIICNLRKGLDLGKVGIPFGVNHKGCKIVLTSTSEEDIILMGAVVVISRMIGLIAVWHLLRHYLVPSKDEKLSKEATETFEDNDNYFTHTGTLEASGAGSNSKAFDALQWRNPILDNVMEALIDPNTHLIGVYGSNEEITYGLLPKVLRRVHRDKVFDTVVTTMVTKKEDVKKIQEEIASQLGFIFNEKTKENRRSEVCDRIKNEQKILIIVCDLHKGIDLEKVGIPFGANHKGCKILVSSANEEKMGALLAIGRIIETKVEEQGKGIRLKRDKMYNDESSIRVRIRHTSYKESGRFNSCSFDTLEWRKPILNNVMEALADPTTHIMGVHGSNAETKDTLLQRVRRRIDRDNLFDVVLTVIITKRSDIKKIQDEIASQLGVVFSEKSGSRRAIELLQRIKKEPKVLIILSELCKRLDLGKVGIPFGAHHRGCKILLTSTSEDLVSNQMNVQKIFSV</sequence>
<dbReference type="InterPro" id="IPR027417">
    <property type="entry name" value="P-loop_NTPase"/>
</dbReference>
<evidence type="ECO:0000256" key="1">
    <source>
        <dbReference type="ARBA" id="ARBA00022821"/>
    </source>
</evidence>
<feature type="domain" description="NB-ARC" evidence="2">
    <location>
        <begin position="76"/>
        <end position="208"/>
    </location>
</feature>
<dbReference type="AlphaFoldDB" id="A0A834X9P1"/>
<protein>
    <submittedName>
        <fullName evidence="3">Putative disease resistance protein</fullName>
    </submittedName>
</protein>
<feature type="domain" description="NB-ARC" evidence="2">
    <location>
        <begin position="288"/>
        <end position="417"/>
    </location>
</feature>
<dbReference type="InterPro" id="IPR002182">
    <property type="entry name" value="NB-ARC"/>
</dbReference>
<gene>
    <name evidence="3" type="ORF">G2W53_002676</name>
</gene>
<feature type="domain" description="NB-ARC" evidence="2">
    <location>
        <begin position="484"/>
        <end position="623"/>
    </location>
</feature>
<keyword evidence="4" id="KW-1185">Reference proteome</keyword>
<keyword evidence="1" id="KW-0611">Plant defense</keyword>
<dbReference type="PANTHER" id="PTHR33463:SF209">
    <property type="entry name" value="DISEASE RESISTANCE PROTEIN RPS2-LIKE"/>
    <property type="match status" value="1"/>
</dbReference>
<dbReference type="OrthoDB" id="1431320at2759"/>
<dbReference type="InterPro" id="IPR050905">
    <property type="entry name" value="Plant_NBS-LRR"/>
</dbReference>
<dbReference type="GO" id="GO:0043531">
    <property type="term" value="F:ADP binding"/>
    <property type="evidence" value="ECO:0007669"/>
    <property type="project" value="InterPro"/>
</dbReference>
<evidence type="ECO:0000313" key="3">
    <source>
        <dbReference type="EMBL" id="KAF7840378.1"/>
    </source>
</evidence>
<dbReference type="PANTHER" id="PTHR33463">
    <property type="entry name" value="NB-ARC DOMAIN-CONTAINING PROTEIN-RELATED"/>
    <property type="match status" value="1"/>
</dbReference>
<dbReference type="Proteomes" id="UP000634136">
    <property type="component" value="Unassembled WGS sequence"/>
</dbReference>
<reference evidence="3" key="1">
    <citation type="submission" date="2020-09" db="EMBL/GenBank/DDBJ databases">
        <title>Genome-Enabled Discovery of Anthraquinone Biosynthesis in Senna tora.</title>
        <authorList>
            <person name="Kang S.-H."/>
            <person name="Pandey R.P."/>
            <person name="Lee C.-M."/>
            <person name="Sim J.-S."/>
            <person name="Jeong J.-T."/>
            <person name="Choi B.-S."/>
            <person name="Jung M."/>
            <person name="Ginzburg D."/>
            <person name="Zhao K."/>
            <person name="Won S.Y."/>
            <person name="Oh T.-J."/>
            <person name="Yu Y."/>
            <person name="Kim N.-H."/>
            <person name="Lee O.R."/>
            <person name="Lee T.-H."/>
            <person name="Bashyal P."/>
            <person name="Kim T.-S."/>
            <person name="Lee W.-H."/>
            <person name="Kawkins C."/>
            <person name="Kim C.-K."/>
            <person name="Kim J.S."/>
            <person name="Ahn B.O."/>
            <person name="Rhee S.Y."/>
            <person name="Sohng J.K."/>
        </authorList>
    </citation>
    <scope>NUCLEOTIDE SEQUENCE</scope>
    <source>
        <tissue evidence="3">Leaf</tissue>
    </source>
</reference>
<name>A0A834X9P1_9FABA</name>
<evidence type="ECO:0000313" key="4">
    <source>
        <dbReference type="Proteomes" id="UP000634136"/>
    </source>
</evidence>
<organism evidence="3 4">
    <name type="scientific">Senna tora</name>
    <dbReference type="NCBI Taxonomy" id="362788"/>
    <lineage>
        <taxon>Eukaryota</taxon>
        <taxon>Viridiplantae</taxon>
        <taxon>Streptophyta</taxon>
        <taxon>Embryophyta</taxon>
        <taxon>Tracheophyta</taxon>
        <taxon>Spermatophyta</taxon>
        <taxon>Magnoliopsida</taxon>
        <taxon>eudicotyledons</taxon>
        <taxon>Gunneridae</taxon>
        <taxon>Pentapetalae</taxon>
        <taxon>rosids</taxon>
        <taxon>fabids</taxon>
        <taxon>Fabales</taxon>
        <taxon>Fabaceae</taxon>
        <taxon>Caesalpinioideae</taxon>
        <taxon>Cassia clade</taxon>
        <taxon>Senna</taxon>
    </lineage>
</organism>